<keyword evidence="3" id="KW-1185">Reference proteome</keyword>
<reference evidence="3" key="1">
    <citation type="submission" date="2017-11" db="EMBL/GenBank/DDBJ databases">
        <authorList>
            <person name="Lima N.C."/>
            <person name="Parody-Merino A.M."/>
            <person name="Battley P.F."/>
            <person name="Fidler A.E."/>
            <person name="Prosdocimi F."/>
        </authorList>
    </citation>
    <scope>NUCLEOTIDE SEQUENCE [LARGE SCALE GENOMIC DNA]</scope>
</reference>
<dbReference type="AlphaFoldDB" id="A0A2I0TQN8"/>
<protein>
    <submittedName>
        <fullName evidence="2">Uncharacterized protein</fullName>
    </submittedName>
</protein>
<evidence type="ECO:0000313" key="2">
    <source>
        <dbReference type="EMBL" id="PKU36104.1"/>
    </source>
</evidence>
<reference evidence="3" key="2">
    <citation type="submission" date="2017-12" db="EMBL/GenBank/DDBJ databases">
        <title>Genome sequence of the Bar-tailed Godwit (Limosa lapponica baueri).</title>
        <authorList>
            <person name="Lima N.C.B."/>
            <person name="Parody-Merino A.M."/>
            <person name="Battley P.F."/>
            <person name="Fidler A.E."/>
            <person name="Prosdocimi F."/>
        </authorList>
    </citation>
    <scope>NUCLEOTIDE SEQUENCE [LARGE SCALE GENOMIC DNA]</scope>
</reference>
<accession>A0A2I0TQN8</accession>
<gene>
    <name evidence="2" type="ORF">llap_13592</name>
</gene>
<name>A0A2I0TQN8_LIMLA</name>
<dbReference type="Proteomes" id="UP000233556">
    <property type="component" value="Unassembled WGS sequence"/>
</dbReference>
<sequence length="101" mass="11380">MAAVILGDPVQDPDIMDKDKQQDSNLVLQESRLWPVQGYAWKNPMGYNPGEKRGPGQLVDFQGSSPSSRVVHPDVKQEWQEAAWMNEKVLKNSNIKTNMKG</sequence>
<feature type="region of interest" description="Disordered" evidence="1">
    <location>
        <begin position="1"/>
        <end position="22"/>
    </location>
</feature>
<organism evidence="2 3">
    <name type="scientific">Limosa lapponica baueri</name>
    <dbReference type="NCBI Taxonomy" id="1758121"/>
    <lineage>
        <taxon>Eukaryota</taxon>
        <taxon>Metazoa</taxon>
        <taxon>Chordata</taxon>
        <taxon>Craniata</taxon>
        <taxon>Vertebrata</taxon>
        <taxon>Euteleostomi</taxon>
        <taxon>Archelosauria</taxon>
        <taxon>Archosauria</taxon>
        <taxon>Dinosauria</taxon>
        <taxon>Saurischia</taxon>
        <taxon>Theropoda</taxon>
        <taxon>Coelurosauria</taxon>
        <taxon>Aves</taxon>
        <taxon>Neognathae</taxon>
        <taxon>Neoaves</taxon>
        <taxon>Charadriiformes</taxon>
        <taxon>Scolopacidae</taxon>
        <taxon>Limosa</taxon>
    </lineage>
</organism>
<evidence type="ECO:0000256" key="1">
    <source>
        <dbReference type="SAM" id="MobiDB-lite"/>
    </source>
</evidence>
<evidence type="ECO:0000313" key="3">
    <source>
        <dbReference type="Proteomes" id="UP000233556"/>
    </source>
</evidence>
<dbReference type="EMBL" id="KZ507863">
    <property type="protein sequence ID" value="PKU36104.1"/>
    <property type="molecule type" value="Genomic_DNA"/>
</dbReference>
<proteinExistence type="predicted"/>